<dbReference type="OrthoDB" id="7585865at2"/>
<reference evidence="2 3" key="1">
    <citation type="submission" date="2016-10" db="EMBL/GenBank/DDBJ databases">
        <authorList>
            <person name="Varghese N."/>
            <person name="Submissions S."/>
        </authorList>
    </citation>
    <scope>NUCLEOTIDE SEQUENCE [LARGE SCALE GENOMIC DNA]</scope>
    <source>
        <strain evidence="2 3">S7-754</strain>
    </source>
</reference>
<dbReference type="RefSeq" id="WP_149681771.1">
    <property type="nucleotide sequence ID" value="NZ_FNBI01000002.1"/>
</dbReference>
<evidence type="ECO:0000313" key="4">
    <source>
        <dbReference type="Proteomes" id="UP000436801"/>
    </source>
</evidence>
<accession>A0A1G7IUM0</accession>
<dbReference type="AlphaFoldDB" id="A0A1G7IUM0"/>
<organism evidence="2 3">
    <name type="scientific">Sphingomonas carotinifaciens</name>
    <dbReference type="NCBI Taxonomy" id="1166323"/>
    <lineage>
        <taxon>Bacteria</taxon>
        <taxon>Pseudomonadati</taxon>
        <taxon>Pseudomonadota</taxon>
        <taxon>Alphaproteobacteria</taxon>
        <taxon>Sphingomonadales</taxon>
        <taxon>Sphingomonadaceae</taxon>
        <taxon>Sphingomonas</taxon>
    </lineage>
</organism>
<sequence length="131" mass="14862">MLSILLFAAAAGQATDQPPEFGIDAPTPNMWQGIQYYPTLYTQGDDRAFRRRMLAFREEALQQQALDGGTLTAEHRAELQRKLDRIHFRYAERRRRADILAVDSNGRAVYSAATRPTFVQPPGLRLTRVAN</sequence>
<evidence type="ECO:0000313" key="3">
    <source>
        <dbReference type="Proteomes" id="UP000323502"/>
    </source>
</evidence>
<protein>
    <submittedName>
        <fullName evidence="2">Uncharacterized protein</fullName>
    </submittedName>
</protein>
<dbReference type="Proteomes" id="UP000323502">
    <property type="component" value="Unassembled WGS sequence"/>
</dbReference>
<reference evidence="1 4" key="2">
    <citation type="submission" date="2019-12" db="EMBL/GenBank/DDBJ databases">
        <authorList>
            <person name="Zheng J."/>
        </authorList>
    </citation>
    <scope>NUCLEOTIDE SEQUENCE [LARGE SCALE GENOMIC DNA]</scope>
    <source>
        <strain evidence="1 4">DSM 27347</strain>
    </source>
</reference>
<gene>
    <name evidence="1" type="ORF">GQR91_10725</name>
    <name evidence="2" type="ORF">SAMN05216557_102389</name>
</gene>
<evidence type="ECO:0000313" key="1">
    <source>
        <dbReference type="EMBL" id="MWC44119.1"/>
    </source>
</evidence>
<dbReference type="EMBL" id="WSUT01000005">
    <property type="protein sequence ID" value="MWC44119.1"/>
    <property type="molecule type" value="Genomic_DNA"/>
</dbReference>
<name>A0A1G7IUM0_9SPHN</name>
<keyword evidence="3" id="KW-1185">Reference proteome</keyword>
<dbReference type="Proteomes" id="UP000436801">
    <property type="component" value="Unassembled WGS sequence"/>
</dbReference>
<evidence type="ECO:0000313" key="2">
    <source>
        <dbReference type="EMBL" id="SDF16391.1"/>
    </source>
</evidence>
<proteinExistence type="predicted"/>
<dbReference type="EMBL" id="FNBI01000002">
    <property type="protein sequence ID" value="SDF16391.1"/>
    <property type="molecule type" value="Genomic_DNA"/>
</dbReference>